<dbReference type="Proteomes" id="UP000216052">
    <property type="component" value="Chromosome"/>
</dbReference>
<sequence>MPSSQKQNIQDQTIAFDMLKDSKFGIISHAKLSTEAANTELRTMLATNLDQCVQEHFQLSDLLISKGWYNPTNISQQLQADLSRAQQITATTGQSR</sequence>
<dbReference type="PANTHER" id="PTHR39183">
    <property type="entry name" value="SPORE COAT PROTEIN F-LIKE PROTEIN YHCQ"/>
    <property type="match status" value="1"/>
</dbReference>
<evidence type="ECO:0000256" key="3">
    <source>
        <dbReference type="ARBA" id="ARBA00024344"/>
    </source>
</evidence>
<proteinExistence type="inferred from homology"/>
<name>A0ABZ3JBG2_SPOA4</name>
<organism evidence="4 5">
    <name type="scientific">Sporomusa acidovorans (strain ATCC 49682 / DSM 3132 / Mol)</name>
    <dbReference type="NCBI Taxonomy" id="1123286"/>
    <lineage>
        <taxon>Bacteria</taxon>
        <taxon>Bacillati</taxon>
        <taxon>Bacillota</taxon>
        <taxon>Negativicutes</taxon>
        <taxon>Selenomonadales</taxon>
        <taxon>Sporomusaceae</taxon>
        <taxon>Sporomusa</taxon>
    </lineage>
</organism>
<keyword evidence="5" id="KW-1185">Reference proteome</keyword>
<evidence type="ECO:0008006" key="6">
    <source>
        <dbReference type="Google" id="ProtNLM"/>
    </source>
</evidence>
<dbReference type="RefSeq" id="WP_093793437.1">
    <property type="nucleotide sequence ID" value="NZ_CP155571.1"/>
</dbReference>
<keyword evidence="1" id="KW-0749">Sporulation</keyword>
<evidence type="ECO:0000313" key="4">
    <source>
        <dbReference type="EMBL" id="XFO75451.1"/>
    </source>
</evidence>
<accession>A0ABZ3JBG2</accession>
<dbReference type="Gene3D" id="1.20.1260.10">
    <property type="match status" value="1"/>
</dbReference>
<dbReference type="EMBL" id="CP155571">
    <property type="protein sequence ID" value="XFO75451.1"/>
    <property type="molecule type" value="Genomic_DNA"/>
</dbReference>
<protein>
    <recommendedName>
        <fullName evidence="6">Coat F domain protein</fullName>
    </recommendedName>
</protein>
<evidence type="ECO:0000256" key="2">
    <source>
        <dbReference type="ARBA" id="ARBA00024325"/>
    </source>
</evidence>
<comment type="similarity">
    <text evidence="3">Belongs to the CotF family.</text>
</comment>
<comment type="subcellular location">
    <subcellularLocation>
        <location evidence="2">Spore coat</location>
    </subcellularLocation>
</comment>
<evidence type="ECO:0000256" key="1">
    <source>
        <dbReference type="ARBA" id="ARBA00022969"/>
    </source>
</evidence>
<dbReference type="InterPro" id="IPR012851">
    <property type="entry name" value="Spore_coat_CotF-like"/>
</dbReference>
<dbReference type="PANTHER" id="PTHR39183:SF1">
    <property type="entry name" value="SPORE COAT PROTEIN F-LIKE PROTEIN YHCQ"/>
    <property type="match status" value="1"/>
</dbReference>
<gene>
    <name evidence="4" type="ORF">SPACI_055720</name>
</gene>
<evidence type="ECO:0000313" key="5">
    <source>
        <dbReference type="Proteomes" id="UP000216052"/>
    </source>
</evidence>
<reference evidence="4" key="1">
    <citation type="submission" date="2024-05" db="EMBL/GenBank/DDBJ databases">
        <title>Isolation and characterization of Sporomusa carbonis sp. nov., a carboxydotrophic hydrogenogen in the genus of Sporomusa isolated from a charcoal burning pile.</title>
        <authorList>
            <person name="Boeer T."/>
            <person name="Rosenbaum F."/>
            <person name="Eysell L."/>
            <person name="Mueller V."/>
            <person name="Daniel R."/>
            <person name="Poehlein A."/>
        </authorList>
    </citation>
    <scope>NUCLEOTIDE SEQUENCE [LARGE SCALE GENOMIC DNA]</scope>
    <source>
        <strain evidence="4">DSM 3132</strain>
    </source>
</reference>
<dbReference type="InterPro" id="IPR012347">
    <property type="entry name" value="Ferritin-like"/>
</dbReference>
<dbReference type="Pfam" id="PF07875">
    <property type="entry name" value="Coat_F"/>
    <property type="match status" value="1"/>
</dbReference>